<accession>A0A9P8T8X0</accession>
<evidence type="ECO:0000256" key="11">
    <source>
        <dbReference type="PROSITE-ProRule" id="PRU01122"/>
    </source>
</evidence>
<keyword evidence="7 10" id="KW-0238">DNA-binding</keyword>
<keyword evidence="2 10" id="KW-0645">Protease</keyword>
<dbReference type="InterPro" id="IPR020568">
    <property type="entry name" value="Ribosomal_Su5_D2-typ_SF"/>
</dbReference>
<dbReference type="InterPro" id="IPR027417">
    <property type="entry name" value="P-loop_NTPase"/>
</dbReference>
<dbReference type="SUPFAM" id="SSF54211">
    <property type="entry name" value="Ribosomal protein S5 domain 2-like"/>
    <property type="match status" value="1"/>
</dbReference>
<dbReference type="InterPro" id="IPR004815">
    <property type="entry name" value="Lon_bac/euk-typ"/>
</dbReference>
<keyword evidence="4 10" id="KW-0378">Hydrolase</keyword>
<dbReference type="PANTHER" id="PTHR43718:SF2">
    <property type="entry name" value="LON PROTEASE HOMOLOG, MITOCHONDRIAL"/>
    <property type="match status" value="1"/>
</dbReference>
<dbReference type="NCBIfam" id="TIGR00763">
    <property type="entry name" value="lon"/>
    <property type="match status" value="1"/>
</dbReference>
<dbReference type="GO" id="GO:0043565">
    <property type="term" value="F:sequence-specific DNA binding"/>
    <property type="evidence" value="ECO:0007669"/>
    <property type="project" value="UniProtKB-UniRule"/>
</dbReference>
<dbReference type="Gene3D" id="1.20.58.1480">
    <property type="match status" value="1"/>
</dbReference>
<dbReference type="Gene3D" id="3.40.50.300">
    <property type="entry name" value="P-loop containing nucleotide triphosphate hydrolases"/>
    <property type="match status" value="1"/>
</dbReference>
<reference evidence="17" key="2">
    <citation type="submission" date="2021-01" db="EMBL/GenBank/DDBJ databases">
        <authorList>
            <person name="Schikora-Tamarit M.A."/>
        </authorList>
    </citation>
    <scope>NUCLEOTIDE SEQUENCE</scope>
    <source>
        <strain evidence="17">CBS6075</strain>
    </source>
</reference>
<feature type="compositionally biased region" description="Low complexity" evidence="14">
    <location>
        <begin position="49"/>
        <end position="59"/>
    </location>
</feature>
<dbReference type="Gene3D" id="2.30.130.40">
    <property type="entry name" value="LON domain-like"/>
    <property type="match status" value="1"/>
</dbReference>
<feature type="binding site" evidence="10">
    <location>
        <begin position="579"/>
        <end position="586"/>
    </location>
    <ligand>
        <name>ATP</name>
        <dbReference type="ChEBI" id="CHEBI:30616"/>
    </ligand>
</feature>
<dbReference type="GO" id="GO:0070407">
    <property type="term" value="P:oxidation-dependent protein catabolic process"/>
    <property type="evidence" value="ECO:0007669"/>
    <property type="project" value="UniProtKB-UniRule"/>
</dbReference>
<feature type="domain" description="Lon N-terminal" evidence="16">
    <location>
        <begin position="150"/>
        <end position="427"/>
    </location>
</feature>
<keyword evidence="18" id="KW-1185">Reference proteome</keyword>
<dbReference type="GO" id="GO:0051131">
    <property type="term" value="P:chaperone-mediated protein complex assembly"/>
    <property type="evidence" value="ECO:0007669"/>
    <property type="project" value="UniProtKB-UniRule"/>
</dbReference>
<comment type="caution">
    <text evidence="17">The sequence shown here is derived from an EMBL/GenBank/DDBJ whole genome shotgun (WGS) entry which is preliminary data.</text>
</comment>
<dbReference type="Pfam" id="PF00004">
    <property type="entry name" value="AAA"/>
    <property type="match status" value="1"/>
</dbReference>
<comment type="subcellular location">
    <subcellularLocation>
        <location evidence="1 10">Mitochondrion matrix</location>
    </subcellularLocation>
</comment>
<dbReference type="PROSITE" id="PS01046">
    <property type="entry name" value="LON_SER"/>
    <property type="match status" value="1"/>
</dbReference>
<proteinExistence type="inferred from homology"/>
<dbReference type="GO" id="GO:0007005">
    <property type="term" value="P:mitochondrion organization"/>
    <property type="evidence" value="ECO:0007669"/>
    <property type="project" value="TreeGrafter"/>
</dbReference>
<dbReference type="Pfam" id="PF22667">
    <property type="entry name" value="Lon_lid"/>
    <property type="match status" value="1"/>
</dbReference>
<dbReference type="InterPro" id="IPR015947">
    <property type="entry name" value="PUA-like_sf"/>
</dbReference>
<evidence type="ECO:0000256" key="2">
    <source>
        <dbReference type="ARBA" id="ARBA00022670"/>
    </source>
</evidence>
<dbReference type="EMBL" id="JAEUBE010000087">
    <property type="protein sequence ID" value="KAH3670743.1"/>
    <property type="molecule type" value="Genomic_DNA"/>
</dbReference>
<dbReference type="InterPro" id="IPR027065">
    <property type="entry name" value="Lon_Prtase"/>
</dbReference>
<evidence type="ECO:0000256" key="5">
    <source>
        <dbReference type="ARBA" id="ARBA00022825"/>
    </source>
</evidence>
<evidence type="ECO:0000256" key="12">
    <source>
        <dbReference type="RuleBase" id="RU000591"/>
    </source>
</evidence>
<dbReference type="SMART" id="SM00464">
    <property type="entry name" value="LON"/>
    <property type="match status" value="1"/>
</dbReference>
<keyword evidence="8 10" id="KW-0496">Mitochondrion</keyword>
<dbReference type="PRINTS" id="PR00830">
    <property type="entry name" value="ENDOLAPTASE"/>
</dbReference>
<evidence type="ECO:0000259" key="15">
    <source>
        <dbReference type="PROSITE" id="PS51786"/>
    </source>
</evidence>
<evidence type="ECO:0000313" key="17">
    <source>
        <dbReference type="EMBL" id="KAH3670743.1"/>
    </source>
</evidence>
<keyword evidence="3 10" id="KW-0547">Nucleotide-binding</keyword>
<evidence type="ECO:0000259" key="16">
    <source>
        <dbReference type="PROSITE" id="PS51787"/>
    </source>
</evidence>
<dbReference type="Proteomes" id="UP000769157">
    <property type="component" value="Unassembled WGS sequence"/>
</dbReference>
<dbReference type="GO" id="GO:0016887">
    <property type="term" value="F:ATP hydrolysis activity"/>
    <property type="evidence" value="ECO:0007669"/>
    <property type="project" value="UniProtKB-UniRule"/>
</dbReference>
<dbReference type="InterPro" id="IPR027503">
    <property type="entry name" value="Lonm_euk"/>
</dbReference>
<dbReference type="GO" id="GO:0004252">
    <property type="term" value="F:serine-type endopeptidase activity"/>
    <property type="evidence" value="ECO:0007669"/>
    <property type="project" value="UniProtKB-UniRule"/>
</dbReference>
<dbReference type="Pfam" id="PF05362">
    <property type="entry name" value="Lon_C"/>
    <property type="match status" value="1"/>
</dbReference>
<evidence type="ECO:0000256" key="3">
    <source>
        <dbReference type="ARBA" id="ARBA00022741"/>
    </source>
</evidence>
<dbReference type="GO" id="GO:0034599">
    <property type="term" value="P:cellular response to oxidative stress"/>
    <property type="evidence" value="ECO:0007669"/>
    <property type="project" value="UniProtKB-UniRule"/>
</dbReference>
<evidence type="ECO:0000256" key="4">
    <source>
        <dbReference type="ARBA" id="ARBA00022801"/>
    </source>
</evidence>
<dbReference type="GO" id="GO:0141164">
    <property type="term" value="P:mitochondrial protein quality control"/>
    <property type="evidence" value="ECO:0007669"/>
    <property type="project" value="UniProtKB-ARBA"/>
</dbReference>
<comment type="catalytic activity">
    <reaction evidence="9 10">
        <text>Hydrolysis of proteins in presence of ATP.</text>
        <dbReference type="EC" id="3.4.21.53"/>
    </reaction>
</comment>
<dbReference type="SUPFAM" id="SSF88697">
    <property type="entry name" value="PUA domain-like"/>
    <property type="match status" value="1"/>
</dbReference>
<evidence type="ECO:0000313" key="18">
    <source>
        <dbReference type="Proteomes" id="UP000769157"/>
    </source>
</evidence>
<dbReference type="GO" id="GO:0005759">
    <property type="term" value="C:mitochondrial matrix"/>
    <property type="evidence" value="ECO:0007669"/>
    <property type="project" value="UniProtKB-SubCell"/>
</dbReference>
<evidence type="ECO:0000256" key="7">
    <source>
        <dbReference type="ARBA" id="ARBA00023125"/>
    </source>
</evidence>
<keyword evidence="6 10" id="KW-0067">ATP-binding</keyword>
<dbReference type="Pfam" id="PF02190">
    <property type="entry name" value="LON_substr_bdg"/>
    <property type="match status" value="1"/>
</dbReference>
<dbReference type="GO" id="GO:0003697">
    <property type="term" value="F:single-stranded DNA binding"/>
    <property type="evidence" value="ECO:0007669"/>
    <property type="project" value="TreeGrafter"/>
</dbReference>
<evidence type="ECO:0000256" key="8">
    <source>
        <dbReference type="ARBA" id="ARBA00023128"/>
    </source>
</evidence>
<protein>
    <recommendedName>
        <fullName evidence="10">Lon protease homolog, mitochondrial</fullName>
        <ecNumber evidence="10">3.4.21.53</ecNumber>
    </recommendedName>
</protein>
<dbReference type="OrthoDB" id="2411602at2759"/>
<evidence type="ECO:0000256" key="10">
    <source>
        <dbReference type="HAMAP-Rule" id="MF_03120"/>
    </source>
</evidence>
<dbReference type="InterPro" id="IPR008269">
    <property type="entry name" value="Lon_proteolytic"/>
</dbReference>
<dbReference type="CDD" id="cd19500">
    <property type="entry name" value="RecA-like_Lon"/>
    <property type="match status" value="1"/>
</dbReference>
<dbReference type="SUPFAM" id="SSF52540">
    <property type="entry name" value="P-loop containing nucleoside triphosphate hydrolases"/>
    <property type="match status" value="1"/>
</dbReference>
<dbReference type="Gene3D" id="1.20.5.5270">
    <property type="match status" value="1"/>
</dbReference>
<dbReference type="PANTHER" id="PTHR43718">
    <property type="entry name" value="LON PROTEASE"/>
    <property type="match status" value="1"/>
</dbReference>
<dbReference type="InterPro" id="IPR003593">
    <property type="entry name" value="AAA+_ATPase"/>
</dbReference>
<keyword evidence="5 10" id="KW-0720">Serine protease</keyword>
<feature type="coiled-coil region" evidence="13">
    <location>
        <begin position="422"/>
        <end position="449"/>
    </location>
</feature>
<dbReference type="InterPro" id="IPR003959">
    <property type="entry name" value="ATPase_AAA_core"/>
</dbReference>
<evidence type="ECO:0000256" key="6">
    <source>
        <dbReference type="ARBA" id="ARBA00022840"/>
    </source>
</evidence>
<keyword evidence="13" id="KW-0175">Coiled coil</keyword>
<dbReference type="HAMAP" id="MF_03120">
    <property type="entry name" value="lonm_euk"/>
    <property type="match status" value="1"/>
</dbReference>
<dbReference type="FunFam" id="3.30.230.10:FF:000015">
    <property type="entry name" value="Lon protease homolog, mitochondrial"/>
    <property type="match status" value="1"/>
</dbReference>
<dbReference type="AlphaFoldDB" id="A0A9P8T8X0"/>
<dbReference type="SMART" id="SM00382">
    <property type="entry name" value="AAA"/>
    <property type="match status" value="1"/>
</dbReference>
<feature type="region of interest" description="Disordered" evidence="14">
    <location>
        <begin position="800"/>
        <end position="856"/>
    </location>
</feature>
<feature type="active site" evidence="10 11">
    <location>
        <position position="979"/>
    </location>
</feature>
<dbReference type="InterPro" id="IPR046336">
    <property type="entry name" value="Lon_prtase_N_sf"/>
</dbReference>
<comment type="subunit">
    <text evidence="10">Homohexamer or homoheptamer. Organized in a ring with a central cavity.</text>
</comment>
<dbReference type="GO" id="GO:0004176">
    <property type="term" value="F:ATP-dependent peptidase activity"/>
    <property type="evidence" value="ECO:0007669"/>
    <property type="project" value="UniProtKB-UniRule"/>
</dbReference>
<evidence type="ECO:0000256" key="13">
    <source>
        <dbReference type="SAM" id="Coils"/>
    </source>
</evidence>
<feature type="active site" evidence="10 11">
    <location>
        <position position="1022"/>
    </location>
</feature>
<gene>
    <name evidence="10" type="primary">PIM1</name>
    <name evidence="17" type="ORF">OGAPHI_001259</name>
</gene>
<dbReference type="EC" id="3.4.21.53" evidence="10"/>
<feature type="region of interest" description="Disordered" evidence="14">
    <location>
        <begin position="49"/>
        <end position="140"/>
    </location>
</feature>
<evidence type="ECO:0000256" key="9">
    <source>
        <dbReference type="ARBA" id="ARBA00050665"/>
    </source>
</evidence>
<reference evidence="17" key="1">
    <citation type="journal article" date="2021" name="Open Biol.">
        <title>Shared evolutionary footprints suggest mitochondrial oxidative damage underlies multiple complex I losses in fungi.</title>
        <authorList>
            <person name="Schikora-Tamarit M.A."/>
            <person name="Marcet-Houben M."/>
            <person name="Nosek J."/>
            <person name="Gabaldon T."/>
        </authorList>
    </citation>
    <scope>NUCLEOTIDE SEQUENCE</scope>
    <source>
        <strain evidence="17">CBS6075</strain>
    </source>
</reference>
<comment type="similarity">
    <text evidence="10 11 12">Belongs to the peptidase S16 family.</text>
</comment>
<evidence type="ECO:0000256" key="1">
    <source>
        <dbReference type="ARBA" id="ARBA00004305"/>
    </source>
</evidence>
<comment type="function">
    <text evidence="10">ATP-dependent serine protease that mediates the selective degradation of misfolded, unassembled or oxidatively damaged polypeptides as well as certain short-lived regulatory proteins in the mitochondrial matrix. May also have a chaperone function in the assembly of inner membrane protein complexes. Participates in the regulation of mitochondrial gene expression and in the maintenance of the integrity of the mitochondrial genome. Binds to mitochondrial DNA in a site-specific manner.</text>
</comment>
<evidence type="ECO:0000256" key="14">
    <source>
        <dbReference type="SAM" id="MobiDB-lite"/>
    </source>
</evidence>
<name>A0A9P8T8X0_9ASCO</name>
<feature type="compositionally biased region" description="Basic and acidic residues" evidence="14">
    <location>
        <begin position="800"/>
        <end position="844"/>
    </location>
</feature>
<dbReference type="InterPro" id="IPR008268">
    <property type="entry name" value="Peptidase_S16_AS"/>
</dbReference>
<dbReference type="Gene3D" id="3.30.230.10">
    <property type="match status" value="1"/>
</dbReference>
<dbReference type="InterPro" id="IPR014721">
    <property type="entry name" value="Ribsml_uS5_D2-typ_fold_subgr"/>
</dbReference>
<dbReference type="FunFam" id="1.20.5.5270:FF:000001">
    <property type="entry name" value="Lon protease homolog, mitochondrial"/>
    <property type="match status" value="1"/>
</dbReference>
<dbReference type="InterPro" id="IPR003111">
    <property type="entry name" value="Lon_prtase_N"/>
</dbReference>
<dbReference type="PROSITE" id="PS51787">
    <property type="entry name" value="LON_N"/>
    <property type="match status" value="1"/>
</dbReference>
<dbReference type="Gene3D" id="1.10.8.60">
    <property type="match status" value="1"/>
</dbReference>
<feature type="compositionally biased region" description="Basic and acidic residues" evidence="14">
    <location>
        <begin position="62"/>
        <end position="102"/>
    </location>
</feature>
<feature type="domain" description="Lon proteolytic" evidence="15">
    <location>
        <begin position="887"/>
        <end position="1073"/>
    </location>
</feature>
<organism evidence="17 18">
    <name type="scientific">Ogataea philodendri</name>
    <dbReference type="NCBI Taxonomy" id="1378263"/>
    <lineage>
        <taxon>Eukaryota</taxon>
        <taxon>Fungi</taxon>
        <taxon>Dikarya</taxon>
        <taxon>Ascomycota</taxon>
        <taxon>Saccharomycotina</taxon>
        <taxon>Pichiomycetes</taxon>
        <taxon>Pichiales</taxon>
        <taxon>Pichiaceae</taxon>
        <taxon>Ogataea</taxon>
    </lineage>
</organism>
<sequence length="1098" mass="122211">MFSCSRRVLGSRLVTGVSLRRVRLASTVSDINWNGNRPAGAGIPYAGSSLSKSTSLPSTDLFDFKSKKNDPESKDDSKKKDKDIKDQDKDKNDKSDVSKDQKPSSSTPASSAGANSVGSAGNSGSDEPPEDGSSNNSPAAFELPEIYPPIIGLPISKRPLFPGFYRSVIITDVNVIKAVKEATSTQYPFIGCFLFKDENMEGDVINSKDEVFSTGVLAQITSNVYTRDTETGVETLTTVLFPHKRIKIDELFVPNVSKAKHSFVKVSIPETGEVSDKQIIDGITGEKEGDEPKSPAEVTKPADEDVVIDEDDEYNPTAFLKNYPISLVNVSNVEDEPYAERDPRVNSLTAITLETLREITKLNKPFSDQLLYFISSLKGDVYYHPERLADYAAAVAAATPQELQDVMDCTNIPDRLDKALNLLRKELMNKELQKQIERDIEERMAKRHREYNLQEQLKWIKKELGIDDGRGKLIAKYNERAAKLKFPEEAEKVFQEEINKLQTLEPLMAEYAVTRNYLDWLTSLPWGIHSKDSYDLQVAKSVLDDDHYGLDEVKDRILEFIAVGKLLNKINGKIICFVGPPGVGKTSIGKSIARALNRKFYRFSVGGLTDVAEIKGHRRTYVGAIPGRMVQALKNTETENPLVLIDEIDKISGAHHASGDPSAALLELLDPEQNSNFMDFYLDVPINLSQVLFVCTANTLSTIPAPLLDRMEVIDIAGYVEDEKVKIAENYLIPAAKESSGLKSVNVELQEPALQELIRGYCRENGVRNLKKQIEKIYRKAALAAVKVVDGVDFDKKVEVKSNEKPEKSEKPKETKETKKTEKEAVKTAIEETKEEKSEESEKKEEEEEEEQPQTVIPETYKVEITPQNLKDYVGSPIYTADRLYETTPPGVVMGLAWTSTGGSALYIESILEHAINKDSTPKVERTGQLGDVMKESVRIAYSFSKMFLAKRFVENRFFDRAQMHLHFPEGATPKDGPSAGVAITSSFLSLALNRPLEPDVAMTGELTLTGRVLRIGGLKEKTLAARRSGVKTVIFPKDNLSDWNELQDNIKEGLTPVPVEWYDEVFTKLFGDVTSAEGNAVWKKEFDAIDAAEADKK</sequence>
<dbReference type="PROSITE" id="PS51786">
    <property type="entry name" value="LON_PROTEOLYTIC"/>
    <property type="match status" value="1"/>
</dbReference>
<dbReference type="FunFam" id="3.40.50.300:FF:000021">
    <property type="entry name" value="Lon protease homolog"/>
    <property type="match status" value="1"/>
</dbReference>
<dbReference type="GO" id="GO:0005524">
    <property type="term" value="F:ATP binding"/>
    <property type="evidence" value="ECO:0007669"/>
    <property type="project" value="UniProtKB-UniRule"/>
</dbReference>
<feature type="compositionally biased region" description="Low complexity" evidence="14">
    <location>
        <begin position="104"/>
        <end position="125"/>
    </location>
</feature>
<dbReference type="InterPro" id="IPR054594">
    <property type="entry name" value="Lon_lid"/>
</dbReference>